<organism evidence="3 4">
    <name type="scientific">Caldalkalibacillus uzonensis</name>
    <dbReference type="NCBI Taxonomy" id="353224"/>
    <lineage>
        <taxon>Bacteria</taxon>
        <taxon>Bacillati</taxon>
        <taxon>Bacillota</taxon>
        <taxon>Bacilli</taxon>
        <taxon>Bacillales</taxon>
        <taxon>Bacillaceae</taxon>
        <taxon>Caldalkalibacillus</taxon>
    </lineage>
</organism>
<dbReference type="PIRSF" id="PIRSF003230">
    <property type="entry name" value="YbgC"/>
    <property type="match status" value="1"/>
</dbReference>
<dbReference type="Pfam" id="PF13279">
    <property type="entry name" value="4HBT_2"/>
    <property type="match status" value="1"/>
</dbReference>
<comment type="similarity">
    <text evidence="1">Belongs to the 4-hydroxybenzoyl-CoA thioesterase family.</text>
</comment>
<dbReference type="NCBIfam" id="TIGR00051">
    <property type="entry name" value="YbgC/FadM family acyl-CoA thioesterase"/>
    <property type="match status" value="1"/>
</dbReference>
<name>A0ABU0CN58_9BACI</name>
<accession>A0ABU0CN58</accession>
<dbReference type="RefSeq" id="WP_307335307.1">
    <property type="nucleotide sequence ID" value="NZ_JAUSUQ010000002.1"/>
</dbReference>
<evidence type="ECO:0000313" key="3">
    <source>
        <dbReference type="EMBL" id="MDQ0337855.1"/>
    </source>
</evidence>
<proteinExistence type="inferred from homology"/>
<dbReference type="Proteomes" id="UP001232445">
    <property type="component" value="Unassembled WGS sequence"/>
</dbReference>
<dbReference type="EMBL" id="JAUSUQ010000002">
    <property type="protein sequence ID" value="MDQ0337855.1"/>
    <property type="molecule type" value="Genomic_DNA"/>
</dbReference>
<dbReference type="PROSITE" id="PS01328">
    <property type="entry name" value="4HBCOA_THIOESTERASE"/>
    <property type="match status" value="1"/>
</dbReference>
<dbReference type="PANTHER" id="PTHR31793">
    <property type="entry name" value="4-HYDROXYBENZOYL-COA THIOESTERASE FAMILY MEMBER"/>
    <property type="match status" value="1"/>
</dbReference>
<evidence type="ECO:0000313" key="4">
    <source>
        <dbReference type="Proteomes" id="UP001232445"/>
    </source>
</evidence>
<evidence type="ECO:0000256" key="1">
    <source>
        <dbReference type="ARBA" id="ARBA00005953"/>
    </source>
</evidence>
<dbReference type="InterPro" id="IPR008272">
    <property type="entry name" value="HB-CoA_thioesterase_AS"/>
</dbReference>
<dbReference type="InterPro" id="IPR006684">
    <property type="entry name" value="YbgC/YbaW"/>
</dbReference>
<keyword evidence="4" id="KW-1185">Reference proteome</keyword>
<sequence length="137" mass="15826">MGKRSKACLRVRYQETDQMGVVHHANYIKWFEIGRTELLRQLGTDYRRVEEQGLLLPVIEVTCQYKKPALYDDEIHIITTVSDYTGVKLTFAYEVYRGEELLVTGTTAHCWTTPQLKPVNLKKAWPELHQLIASCIG</sequence>
<reference evidence="3 4" key="1">
    <citation type="submission" date="2023-07" db="EMBL/GenBank/DDBJ databases">
        <title>Genomic Encyclopedia of Type Strains, Phase IV (KMG-IV): sequencing the most valuable type-strain genomes for metagenomic binning, comparative biology and taxonomic classification.</title>
        <authorList>
            <person name="Goeker M."/>
        </authorList>
    </citation>
    <scope>NUCLEOTIDE SEQUENCE [LARGE SCALE GENOMIC DNA]</scope>
    <source>
        <strain evidence="3 4">DSM 17740</strain>
    </source>
</reference>
<dbReference type="CDD" id="cd00586">
    <property type="entry name" value="4HBT"/>
    <property type="match status" value="1"/>
</dbReference>
<protein>
    <submittedName>
        <fullName evidence="3">Acyl-CoA thioester hydrolase</fullName>
        <ecNumber evidence="3">3.1.2.-</ecNumber>
    </submittedName>
</protein>
<dbReference type="EC" id="3.1.2.-" evidence="3"/>
<evidence type="ECO:0000256" key="2">
    <source>
        <dbReference type="ARBA" id="ARBA00022801"/>
    </source>
</evidence>
<dbReference type="PANTHER" id="PTHR31793:SF27">
    <property type="entry name" value="NOVEL THIOESTERASE SUPERFAMILY DOMAIN AND SAPOSIN A-TYPE DOMAIN CONTAINING PROTEIN (0610012H03RIK)"/>
    <property type="match status" value="1"/>
</dbReference>
<dbReference type="Gene3D" id="3.10.129.10">
    <property type="entry name" value="Hotdog Thioesterase"/>
    <property type="match status" value="1"/>
</dbReference>
<keyword evidence="2 3" id="KW-0378">Hydrolase</keyword>
<dbReference type="InterPro" id="IPR029069">
    <property type="entry name" value="HotDog_dom_sf"/>
</dbReference>
<dbReference type="SUPFAM" id="SSF54637">
    <property type="entry name" value="Thioesterase/thiol ester dehydrase-isomerase"/>
    <property type="match status" value="1"/>
</dbReference>
<comment type="caution">
    <text evidence="3">The sequence shown here is derived from an EMBL/GenBank/DDBJ whole genome shotgun (WGS) entry which is preliminary data.</text>
</comment>
<gene>
    <name evidence="3" type="ORF">J2S00_000638</name>
</gene>
<dbReference type="GO" id="GO:0016787">
    <property type="term" value="F:hydrolase activity"/>
    <property type="evidence" value="ECO:0007669"/>
    <property type="project" value="UniProtKB-KW"/>
</dbReference>
<dbReference type="InterPro" id="IPR050563">
    <property type="entry name" value="4-hydroxybenzoyl-CoA_TE"/>
</dbReference>